<evidence type="ECO:0000313" key="1">
    <source>
        <dbReference type="EMBL" id="MEN3230523.1"/>
    </source>
</evidence>
<gene>
    <name evidence="1" type="ORF">PUR21_23340</name>
</gene>
<evidence type="ECO:0000313" key="2">
    <source>
        <dbReference type="Proteomes" id="UP001404845"/>
    </source>
</evidence>
<reference evidence="1 2" key="1">
    <citation type="journal article" date="2023" name="PLoS ONE">
        <title>Complete genome assembly of Hawai'i environmental nontuberculous mycobacteria reveals unexpected co-isolation with methylobacteria.</title>
        <authorList>
            <person name="Hendrix J."/>
            <person name="Epperson L.E."/>
            <person name="Tong E.I."/>
            <person name="Chan Y.L."/>
            <person name="Hasan N.A."/>
            <person name="Dawrs S.N."/>
            <person name="Norton G.J."/>
            <person name="Virdi R."/>
            <person name="Crooks J.L."/>
            <person name="Chan E.D."/>
            <person name="Honda J.R."/>
            <person name="Strong M."/>
        </authorList>
    </citation>
    <scope>NUCLEOTIDE SEQUENCE [LARGE SCALE GENOMIC DNA]</scope>
    <source>
        <strain evidence="1 2">NJH_HI01</strain>
    </source>
</reference>
<dbReference type="EMBL" id="JAQYXL010000001">
    <property type="protein sequence ID" value="MEN3230523.1"/>
    <property type="molecule type" value="Genomic_DNA"/>
</dbReference>
<proteinExistence type="predicted"/>
<sequence length="64" mass="7692">MKKAYASRPSDEAYVQRILKAAERKPPMTRDEFREFLAADRRTSRLRDALIAEVVYFEERDDRR</sequence>
<dbReference type="Proteomes" id="UP001404845">
    <property type="component" value="Unassembled WGS sequence"/>
</dbReference>
<dbReference type="RefSeq" id="WP_200671697.1">
    <property type="nucleotide sequence ID" value="NZ_JACWCW010000086.1"/>
</dbReference>
<keyword evidence="2" id="KW-1185">Reference proteome</keyword>
<protein>
    <submittedName>
        <fullName evidence="1">Uncharacterized protein</fullName>
    </submittedName>
</protein>
<organism evidence="1 2">
    <name type="scientific">Methylorubrum rhodesianum</name>
    <dbReference type="NCBI Taxonomy" id="29427"/>
    <lineage>
        <taxon>Bacteria</taxon>
        <taxon>Pseudomonadati</taxon>
        <taxon>Pseudomonadota</taxon>
        <taxon>Alphaproteobacteria</taxon>
        <taxon>Hyphomicrobiales</taxon>
        <taxon>Methylobacteriaceae</taxon>
        <taxon>Methylorubrum</taxon>
    </lineage>
</organism>
<name>A0ABU9ZGJ9_9HYPH</name>
<comment type="caution">
    <text evidence="1">The sequence shown here is derived from an EMBL/GenBank/DDBJ whole genome shotgun (WGS) entry which is preliminary data.</text>
</comment>
<accession>A0ABU9ZGJ9</accession>